<dbReference type="PANTHER" id="PTHR38101:SF1">
    <property type="entry name" value="UPF0307 PROTEIN YJGA"/>
    <property type="match status" value="1"/>
</dbReference>
<dbReference type="AlphaFoldDB" id="A0A0J8GQM3"/>
<dbReference type="InterPro" id="IPR023153">
    <property type="entry name" value="DarP_sf"/>
</dbReference>
<keyword evidence="3 5" id="KW-0699">rRNA-binding</keyword>
<accession>A0A0J8GQM3</accession>
<dbReference type="PANTHER" id="PTHR38101">
    <property type="entry name" value="UPF0307 PROTEIN YJGA"/>
    <property type="match status" value="1"/>
</dbReference>
<comment type="similarity">
    <text evidence="5">Belongs to the DarP family.</text>
</comment>
<dbReference type="EMBL" id="LAZL01000016">
    <property type="protein sequence ID" value="KMT65012.1"/>
    <property type="molecule type" value="Genomic_DNA"/>
</dbReference>
<dbReference type="RefSeq" id="WP_048692488.1">
    <property type="nucleotide sequence ID" value="NZ_KQ130491.1"/>
</dbReference>
<keyword evidence="4 5" id="KW-0694">RNA-binding</keyword>
<comment type="caution">
    <text evidence="6">The sequence shown here is derived from an EMBL/GenBank/DDBJ whole genome shotgun (WGS) entry which is preliminary data.</text>
</comment>
<reference evidence="6 7" key="1">
    <citation type="submission" date="2015-04" db="EMBL/GenBank/DDBJ databases">
        <title>Draft Genome Sequence of the Novel Agar-Digesting Marine Bacterium Q1.</title>
        <authorList>
            <person name="Li Y."/>
            <person name="Li D."/>
            <person name="Chen G."/>
            <person name="Du Z."/>
        </authorList>
    </citation>
    <scope>NUCLEOTIDE SEQUENCE [LARGE SCALE GENOMIC DNA]</scope>
    <source>
        <strain evidence="6 7">Q1</strain>
    </source>
</reference>
<dbReference type="NCBIfam" id="NF003593">
    <property type="entry name" value="PRK05255.1-1"/>
    <property type="match status" value="1"/>
</dbReference>
<keyword evidence="1 5" id="KW-0963">Cytoplasm</keyword>
<dbReference type="InterPro" id="IPR006839">
    <property type="entry name" value="DarP"/>
</dbReference>
<comment type="subcellular location">
    <subcellularLocation>
        <location evidence="5">Cytoplasm</location>
    </subcellularLocation>
    <text evidence="5">Associates with late stage pre-50S ribosomal subunits.</text>
</comment>
<dbReference type="PIRSF" id="PIRSF016183">
    <property type="entry name" value="UCP016183"/>
    <property type="match status" value="1"/>
</dbReference>
<dbReference type="HAMAP" id="MF_00765">
    <property type="entry name" value="DarP"/>
    <property type="match status" value="1"/>
</dbReference>
<evidence type="ECO:0000256" key="1">
    <source>
        <dbReference type="ARBA" id="ARBA00022490"/>
    </source>
</evidence>
<sequence>MTKQWQDPVDPNEEIIYVSKSELKRDAEEAQEIGEAILKLSPVNIKKIPMDDELQKAIDHAIKVKGKHIAYKRQTQYIGKLMRYRDLEEFKIALAKIENQHLASNQHFHKLEQYRDQIIENGDSAINKIIEAHPESDFDRSQLRQLMRQAQKEKKQDKPPKYSRQIFQYLKQVIPQK</sequence>
<proteinExistence type="inferred from homology"/>
<dbReference type="PATRIC" id="fig|1513271.3.peg.2253"/>
<evidence type="ECO:0000313" key="7">
    <source>
        <dbReference type="Proteomes" id="UP000037600"/>
    </source>
</evidence>
<organism evidence="6 7">
    <name type="scientific">Catenovulum maritimum</name>
    <dbReference type="NCBI Taxonomy" id="1513271"/>
    <lineage>
        <taxon>Bacteria</taxon>
        <taxon>Pseudomonadati</taxon>
        <taxon>Pseudomonadota</taxon>
        <taxon>Gammaproteobacteria</taxon>
        <taxon>Alteromonadales</taxon>
        <taxon>Alteromonadaceae</taxon>
        <taxon>Catenovulum</taxon>
    </lineage>
</organism>
<dbReference type="GO" id="GO:0019843">
    <property type="term" value="F:rRNA binding"/>
    <property type="evidence" value="ECO:0007669"/>
    <property type="project" value="UniProtKB-UniRule"/>
</dbReference>
<dbReference type="STRING" id="1513271.XM47_11055"/>
<evidence type="ECO:0000256" key="4">
    <source>
        <dbReference type="ARBA" id="ARBA00022884"/>
    </source>
</evidence>
<protein>
    <recommendedName>
        <fullName evidence="5">Dual-action ribosomal maturation protein DarP</fullName>
    </recommendedName>
    <alternativeName>
        <fullName evidence="5">Large ribosomal subunit assembly factor DarP</fullName>
    </alternativeName>
</protein>
<dbReference type="CDD" id="cd16331">
    <property type="entry name" value="YjgA-like"/>
    <property type="match status" value="1"/>
</dbReference>
<comment type="function">
    <text evidence="5">Member of a network of 50S ribosomal subunit biogenesis factors which assembles along the 30S-50S interface, preventing incorrect 23S rRNA structures from forming. Promotes peptidyl transferase center (PTC) maturation.</text>
</comment>
<evidence type="ECO:0000256" key="3">
    <source>
        <dbReference type="ARBA" id="ARBA00022730"/>
    </source>
</evidence>
<keyword evidence="2 5" id="KW-0690">Ribosome biogenesis</keyword>
<evidence type="ECO:0000256" key="5">
    <source>
        <dbReference type="HAMAP-Rule" id="MF_00765"/>
    </source>
</evidence>
<dbReference type="Gene3D" id="1.10.60.30">
    <property type="entry name" value="PSPTO4464-like domains"/>
    <property type="match status" value="2"/>
</dbReference>
<dbReference type="SUPFAM" id="SSF158710">
    <property type="entry name" value="PSPTO4464-like"/>
    <property type="match status" value="1"/>
</dbReference>
<dbReference type="GO" id="GO:0043022">
    <property type="term" value="F:ribosome binding"/>
    <property type="evidence" value="ECO:0007669"/>
    <property type="project" value="UniProtKB-UniRule"/>
</dbReference>
<evidence type="ECO:0000256" key="2">
    <source>
        <dbReference type="ARBA" id="ARBA00022517"/>
    </source>
</evidence>
<dbReference type="OrthoDB" id="5293604at2"/>
<gene>
    <name evidence="5" type="primary">darP</name>
    <name evidence="6" type="ORF">XM47_11055</name>
</gene>
<evidence type="ECO:0000313" key="6">
    <source>
        <dbReference type="EMBL" id="KMT65012.1"/>
    </source>
</evidence>
<dbReference type="GO" id="GO:0005829">
    <property type="term" value="C:cytosol"/>
    <property type="evidence" value="ECO:0007669"/>
    <property type="project" value="TreeGrafter"/>
</dbReference>
<dbReference type="Pfam" id="PF04751">
    <property type="entry name" value="DarP"/>
    <property type="match status" value="1"/>
</dbReference>
<name>A0A0J8GQM3_9ALTE</name>
<dbReference type="Proteomes" id="UP000037600">
    <property type="component" value="Unassembled WGS sequence"/>
</dbReference>
<keyword evidence="7" id="KW-1185">Reference proteome</keyword>
<dbReference type="GO" id="GO:1902626">
    <property type="term" value="P:assembly of large subunit precursor of preribosome"/>
    <property type="evidence" value="ECO:0007669"/>
    <property type="project" value="UniProtKB-UniRule"/>
</dbReference>